<accession>A0A0F9B2M7</accession>
<gene>
    <name evidence="1" type="ORF">LCGC14_2579730</name>
</gene>
<name>A0A0F9B2M7_9ZZZZ</name>
<organism evidence="1">
    <name type="scientific">marine sediment metagenome</name>
    <dbReference type="NCBI Taxonomy" id="412755"/>
    <lineage>
        <taxon>unclassified sequences</taxon>
        <taxon>metagenomes</taxon>
        <taxon>ecological metagenomes</taxon>
    </lineage>
</organism>
<proteinExistence type="predicted"/>
<reference evidence="1" key="1">
    <citation type="journal article" date="2015" name="Nature">
        <title>Complex archaea that bridge the gap between prokaryotes and eukaryotes.</title>
        <authorList>
            <person name="Spang A."/>
            <person name="Saw J.H."/>
            <person name="Jorgensen S.L."/>
            <person name="Zaremba-Niedzwiedzka K."/>
            <person name="Martijn J."/>
            <person name="Lind A.E."/>
            <person name="van Eijk R."/>
            <person name="Schleper C."/>
            <person name="Guy L."/>
            <person name="Ettema T.J."/>
        </authorList>
    </citation>
    <scope>NUCLEOTIDE SEQUENCE</scope>
</reference>
<sequence length="128" mass="13405">MPSPNLQIPDWIAQQEQPEETVKAAIDQLDNASNADVAIDCTAGGTIVVTAAQYRNNMVLSLFGTPGAGFNLTVPDGGRFFAVLNNTGQTASVDTTTGGDSEHAPITVLDQTTVLLFSLNTDLIRIAG</sequence>
<evidence type="ECO:0000313" key="1">
    <source>
        <dbReference type="EMBL" id="KKL08052.1"/>
    </source>
</evidence>
<comment type="caution">
    <text evidence="1">The sequence shown here is derived from an EMBL/GenBank/DDBJ whole genome shotgun (WGS) entry which is preliminary data.</text>
</comment>
<dbReference type="AlphaFoldDB" id="A0A0F9B2M7"/>
<dbReference type="EMBL" id="LAZR01043036">
    <property type="protein sequence ID" value="KKL08052.1"/>
    <property type="molecule type" value="Genomic_DNA"/>
</dbReference>
<protein>
    <submittedName>
        <fullName evidence="1">Uncharacterized protein</fullName>
    </submittedName>
</protein>